<evidence type="ECO:0000256" key="4">
    <source>
        <dbReference type="ARBA" id="ARBA00023125"/>
    </source>
</evidence>
<keyword evidence="5" id="KW-0804">Transcription</keyword>
<dbReference type="SUPFAM" id="SSF57959">
    <property type="entry name" value="Leucine zipper domain"/>
    <property type="match status" value="1"/>
</dbReference>
<evidence type="ECO:0000256" key="6">
    <source>
        <dbReference type="ARBA" id="ARBA00023242"/>
    </source>
</evidence>
<keyword evidence="4" id="KW-0238">DNA-binding</keyword>
<sequence>MERAAGTGSGGDDDELVLPPASFQDGLPSSRSYPSCIGGGSAAAASASLERELLYRAELHQQQLGGGGGVERRKRRAMKNRESAERSRARKQAYLQELEQEVRLLRAENAALRHQCHQLKAAAAEAEAEAAAAAAAAKKPTSSATF</sequence>
<dbReference type="GO" id="GO:0005634">
    <property type="term" value="C:nucleus"/>
    <property type="evidence" value="ECO:0007669"/>
    <property type="project" value="UniProtKB-SubCell"/>
</dbReference>
<feature type="region of interest" description="Disordered" evidence="7">
    <location>
        <begin position="60"/>
        <end position="90"/>
    </location>
</feature>
<dbReference type="GO" id="GO:0003677">
    <property type="term" value="F:DNA binding"/>
    <property type="evidence" value="ECO:0007669"/>
    <property type="project" value="UniProtKB-KW"/>
</dbReference>
<dbReference type="AlphaFoldDB" id="A0A0E0IFI0"/>
<dbReference type="PROSITE" id="PS50217">
    <property type="entry name" value="BZIP"/>
    <property type="match status" value="1"/>
</dbReference>
<evidence type="ECO:0000256" key="1">
    <source>
        <dbReference type="ARBA" id="ARBA00004123"/>
    </source>
</evidence>
<dbReference type="GO" id="GO:0009738">
    <property type="term" value="P:abscisic acid-activated signaling pathway"/>
    <property type="evidence" value="ECO:0007669"/>
    <property type="project" value="UniProtKB-KW"/>
</dbReference>
<dbReference type="Pfam" id="PF00170">
    <property type="entry name" value="bZIP_1"/>
    <property type="match status" value="1"/>
</dbReference>
<feature type="region of interest" description="Disordered" evidence="7">
    <location>
        <begin position="1"/>
        <end position="41"/>
    </location>
</feature>
<evidence type="ECO:0000313" key="10">
    <source>
        <dbReference type="Proteomes" id="UP000006591"/>
    </source>
</evidence>
<dbReference type="InterPro" id="IPR004827">
    <property type="entry name" value="bZIP"/>
</dbReference>
<dbReference type="PANTHER" id="PTHR22952">
    <property type="entry name" value="CAMP-RESPONSE ELEMENT BINDING PROTEIN-RELATED"/>
    <property type="match status" value="1"/>
</dbReference>
<dbReference type="Gene3D" id="1.20.5.170">
    <property type="match status" value="1"/>
</dbReference>
<dbReference type="PANTHER" id="PTHR22952:SF475">
    <property type="entry name" value="OS08G0549600 PROTEIN"/>
    <property type="match status" value="1"/>
</dbReference>
<organism evidence="9">
    <name type="scientific">Oryza nivara</name>
    <name type="common">Indian wild rice</name>
    <name type="synonym">Oryza sativa f. spontanea</name>
    <dbReference type="NCBI Taxonomy" id="4536"/>
    <lineage>
        <taxon>Eukaryota</taxon>
        <taxon>Viridiplantae</taxon>
        <taxon>Streptophyta</taxon>
        <taxon>Embryophyta</taxon>
        <taxon>Tracheophyta</taxon>
        <taxon>Spermatophyta</taxon>
        <taxon>Magnoliopsida</taxon>
        <taxon>Liliopsida</taxon>
        <taxon>Poales</taxon>
        <taxon>Poaceae</taxon>
        <taxon>BOP clade</taxon>
        <taxon>Oryzoideae</taxon>
        <taxon>Oryzeae</taxon>
        <taxon>Oryzinae</taxon>
        <taxon>Oryza</taxon>
    </lineage>
</organism>
<dbReference type="SMR" id="A0A0E0IFI0"/>
<dbReference type="GO" id="GO:0003700">
    <property type="term" value="F:DNA-binding transcription factor activity"/>
    <property type="evidence" value="ECO:0007669"/>
    <property type="project" value="InterPro"/>
</dbReference>
<comment type="subcellular location">
    <subcellularLocation>
        <location evidence="1">Nucleus</location>
    </subcellularLocation>
</comment>
<dbReference type="eggNOG" id="ENOG502R602">
    <property type="taxonomic scope" value="Eukaryota"/>
</dbReference>
<evidence type="ECO:0000256" key="2">
    <source>
        <dbReference type="ARBA" id="ARBA00022682"/>
    </source>
</evidence>
<dbReference type="InterPro" id="IPR046347">
    <property type="entry name" value="bZIP_sf"/>
</dbReference>
<dbReference type="InterPro" id="IPR043452">
    <property type="entry name" value="BZIP46-like"/>
</dbReference>
<dbReference type="HOGENOM" id="CLU_1698208_0_0_1"/>
<evidence type="ECO:0000256" key="3">
    <source>
        <dbReference type="ARBA" id="ARBA00023015"/>
    </source>
</evidence>
<dbReference type="GO" id="GO:0045893">
    <property type="term" value="P:positive regulation of DNA-templated transcription"/>
    <property type="evidence" value="ECO:0007669"/>
    <property type="project" value="InterPro"/>
</dbReference>
<dbReference type="Gramene" id="ONIVA08G25910.1">
    <property type="protein sequence ID" value="ONIVA08G25910.1"/>
    <property type="gene ID" value="ONIVA08G25910"/>
</dbReference>
<keyword evidence="2" id="KW-0938">Abscisic acid signaling pathway</keyword>
<dbReference type="PROSITE" id="PS00036">
    <property type="entry name" value="BZIP_BASIC"/>
    <property type="match status" value="1"/>
</dbReference>
<keyword evidence="6" id="KW-0539">Nucleus</keyword>
<evidence type="ECO:0000256" key="5">
    <source>
        <dbReference type="ARBA" id="ARBA00023163"/>
    </source>
</evidence>
<accession>A0A0E0IFI0</accession>
<keyword evidence="10" id="KW-1185">Reference proteome</keyword>
<reference evidence="9" key="2">
    <citation type="submission" date="2018-04" db="EMBL/GenBank/DDBJ databases">
        <title>OnivRS2 (Oryza nivara Reference Sequence Version 2).</title>
        <authorList>
            <person name="Zhang J."/>
            <person name="Kudrna D."/>
            <person name="Lee S."/>
            <person name="Talag J."/>
            <person name="Rajasekar S."/>
            <person name="Welchert J."/>
            <person name="Hsing Y.-I."/>
            <person name="Wing R.A."/>
        </authorList>
    </citation>
    <scope>NUCLEOTIDE SEQUENCE [LARGE SCALE GENOMIC DNA]</scope>
    <source>
        <strain evidence="9">SL10</strain>
    </source>
</reference>
<keyword evidence="3" id="KW-0805">Transcription regulation</keyword>
<evidence type="ECO:0000313" key="9">
    <source>
        <dbReference type="EnsemblPlants" id="ONIVA08G25910.1"/>
    </source>
</evidence>
<evidence type="ECO:0000259" key="8">
    <source>
        <dbReference type="PROSITE" id="PS50217"/>
    </source>
</evidence>
<name>A0A0E0IFI0_ORYNI</name>
<evidence type="ECO:0000256" key="7">
    <source>
        <dbReference type="SAM" id="MobiDB-lite"/>
    </source>
</evidence>
<proteinExistence type="predicted"/>
<dbReference type="EnsemblPlants" id="ONIVA08G25910.1">
    <property type="protein sequence ID" value="ONIVA08G25910.1"/>
    <property type="gene ID" value="ONIVA08G25910"/>
</dbReference>
<dbReference type="FunFam" id="1.20.5.170:FF:000096">
    <property type="entry name" value="BZIP transcription factor bZIP46"/>
    <property type="match status" value="1"/>
</dbReference>
<feature type="domain" description="BZIP" evidence="8">
    <location>
        <begin position="70"/>
        <end position="120"/>
    </location>
</feature>
<dbReference type="STRING" id="4536.A0A0E0IFI0"/>
<reference evidence="9" key="1">
    <citation type="submission" date="2015-04" db="UniProtKB">
        <authorList>
            <consortium name="EnsemblPlants"/>
        </authorList>
    </citation>
    <scope>IDENTIFICATION</scope>
    <source>
        <strain evidence="9">SL10</strain>
    </source>
</reference>
<dbReference type="SMART" id="SM00338">
    <property type="entry name" value="BRLZ"/>
    <property type="match status" value="1"/>
</dbReference>
<dbReference type="Proteomes" id="UP000006591">
    <property type="component" value="Chromosome 8"/>
</dbReference>
<dbReference type="CDD" id="cd14707">
    <property type="entry name" value="bZIP_plant_BZIP46"/>
    <property type="match status" value="1"/>
</dbReference>
<protein>
    <recommendedName>
        <fullName evidence="8">BZIP domain-containing protein</fullName>
    </recommendedName>
</protein>
<dbReference type="OMA" id="FPRHALE"/>